<dbReference type="PROSITE" id="PS50801">
    <property type="entry name" value="STAS"/>
    <property type="match status" value="1"/>
</dbReference>
<evidence type="ECO:0000313" key="2">
    <source>
        <dbReference type="EMBL" id="SNQ46010.1"/>
    </source>
</evidence>
<keyword evidence="3" id="KW-1185">Reference proteome</keyword>
<feature type="domain" description="STAS" evidence="1">
    <location>
        <begin position="25"/>
        <end position="122"/>
    </location>
</feature>
<dbReference type="EMBL" id="FZMO01000026">
    <property type="protein sequence ID" value="SNQ46010.1"/>
    <property type="molecule type" value="Genomic_DNA"/>
</dbReference>
<dbReference type="InterPro" id="IPR058548">
    <property type="entry name" value="MlaB-like_STAS"/>
</dbReference>
<dbReference type="Proteomes" id="UP000234331">
    <property type="component" value="Unassembled WGS sequence"/>
</dbReference>
<protein>
    <submittedName>
        <fullName evidence="2">Anti-anti-sigma regulatory factor (Antagonist of anti-sigma factor)</fullName>
    </submittedName>
</protein>
<sequence>MNDNGVSMVDVHGLPVAGAGPGQAVRLVGRVDVRTVGTLRCLLHAAIDNGSGPLRVDVAGLELGDHAGLGVLLGGARRARAAGRSMVLVDVPTALGRMFVADRLGRLLRFEETADLVHVGHA</sequence>
<organism evidence="2 3">
    <name type="scientific">Frankia canadensis</name>
    <dbReference type="NCBI Taxonomy" id="1836972"/>
    <lineage>
        <taxon>Bacteria</taxon>
        <taxon>Bacillati</taxon>
        <taxon>Actinomycetota</taxon>
        <taxon>Actinomycetes</taxon>
        <taxon>Frankiales</taxon>
        <taxon>Frankiaceae</taxon>
        <taxon>Frankia</taxon>
    </lineage>
</organism>
<dbReference type="Gene3D" id="3.30.750.24">
    <property type="entry name" value="STAS domain"/>
    <property type="match status" value="1"/>
</dbReference>
<dbReference type="SUPFAM" id="SSF52091">
    <property type="entry name" value="SpoIIaa-like"/>
    <property type="match status" value="1"/>
</dbReference>
<proteinExistence type="predicted"/>
<dbReference type="CDD" id="cd07043">
    <property type="entry name" value="STAS_anti-anti-sigma_factors"/>
    <property type="match status" value="1"/>
</dbReference>
<reference evidence="2 3" key="1">
    <citation type="submission" date="2017-06" db="EMBL/GenBank/DDBJ databases">
        <authorList>
            <person name="Kim H.J."/>
            <person name="Triplett B.A."/>
        </authorList>
    </citation>
    <scope>NUCLEOTIDE SEQUENCE [LARGE SCALE GENOMIC DNA]</scope>
    <source>
        <strain evidence="2">FRACA_ARgP5</strain>
    </source>
</reference>
<dbReference type="InterPro" id="IPR002645">
    <property type="entry name" value="STAS_dom"/>
</dbReference>
<evidence type="ECO:0000259" key="1">
    <source>
        <dbReference type="PROSITE" id="PS50801"/>
    </source>
</evidence>
<dbReference type="AlphaFoldDB" id="A0A2I2KK19"/>
<dbReference type="RefSeq" id="WP_101830108.1">
    <property type="nucleotide sequence ID" value="NZ_FZMO01000026.1"/>
</dbReference>
<dbReference type="Pfam" id="PF13466">
    <property type="entry name" value="STAS_2"/>
    <property type="match status" value="1"/>
</dbReference>
<dbReference type="InterPro" id="IPR036513">
    <property type="entry name" value="STAS_dom_sf"/>
</dbReference>
<gene>
    <name evidence="2" type="ORF">FRACA_1210003</name>
</gene>
<accession>A0A2I2KK19</accession>
<name>A0A2I2KK19_9ACTN</name>
<dbReference type="OrthoDB" id="3216074at2"/>
<evidence type="ECO:0000313" key="3">
    <source>
        <dbReference type="Proteomes" id="UP000234331"/>
    </source>
</evidence>